<protein>
    <submittedName>
        <fullName evidence="1">Beta-galactosidase</fullName>
    </submittedName>
</protein>
<accession>A0ABW9T0M6</accession>
<dbReference type="InterPro" id="IPR053161">
    <property type="entry name" value="Ulvan_degrading_GH"/>
</dbReference>
<dbReference type="CDD" id="cd03143">
    <property type="entry name" value="A4_beta-galactosidase_middle_domain"/>
    <property type="match status" value="1"/>
</dbReference>
<organism evidence="1 2">
    <name type="scientific">Paenibacillus campinasensis</name>
    <dbReference type="NCBI Taxonomy" id="66347"/>
    <lineage>
        <taxon>Bacteria</taxon>
        <taxon>Bacillati</taxon>
        <taxon>Bacillota</taxon>
        <taxon>Bacilli</taxon>
        <taxon>Bacillales</taxon>
        <taxon>Paenibacillaceae</taxon>
        <taxon>Paenibacillus</taxon>
    </lineage>
</organism>
<dbReference type="Pfam" id="PF17132">
    <property type="entry name" value="Glyco_hydro_106"/>
    <property type="match status" value="1"/>
</dbReference>
<keyword evidence="2" id="KW-1185">Reference proteome</keyword>
<evidence type="ECO:0000313" key="2">
    <source>
        <dbReference type="Proteomes" id="UP000435177"/>
    </source>
</evidence>
<dbReference type="RefSeq" id="WP_155618176.1">
    <property type="nucleotide sequence ID" value="NZ_WOAA01000009.1"/>
</dbReference>
<dbReference type="Gene3D" id="2.60.120.260">
    <property type="entry name" value="Galactose-binding domain-like"/>
    <property type="match status" value="1"/>
</dbReference>
<dbReference type="PANTHER" id="PTHR36848">
    <property type="entry name" value="DNA-BINDING PROTEIN (PUTATIVE SECRETED PROTEIN)-RELATED"/>
    <property type="match status" value="1"/>
</dbReference>
<evidence type="ECO:0000313" key="1">
    <source>
        <dbReference type="EMBL" id="MUG66840.1"/>
    </source>
</evidence>
<dbReference type="InterPro" id="IPR008979">
    <property type="entry name" value="Galactose-bd-like_sf"/>
</dbReference>
<reference evidence="1 2" key="1">
    <citation type="submission" date="2019-11" db="EMBL/GenBank/DDBJ databases">
        <title>Draft genome sequences of five Paenibacillus species of dairy origin.</title>
        <authorList>
            <person name="Olajide A.M."/>
            <person name="Chen S."/>
            <person name="Lapointe G."/>
        </authorList>
    </citation>
    <scope>NUCLEOTIDE SEQUENCE [LARGE SCALE GENOMIC DNA]</scope>
    <source>
        <strain evidence="1 2">3CS1</strain>
    </source>
</reference>
<name>A0ABW9T0M6_9BACL</name>
<sequence>MMTNTLPASDDIIRQFNNPAATYRPQPFWFLNHKLERQELEQQISAMHEQGVGGVVLHARHGMQAEYLSSEFMDALSFCTEECRKRGMDVWLYDEDNWPSGTLGGKLTRQHPEYRMRYLRIEERRYSAADWPKPLTLDFQPYDHNELIAILAYRAEEQGGEWLLHPEPLRMTEQLGDVWTPGSEGDYVVLACWSCEIAEGMTFAGGYYLDTLNPEAVQTFIRLSYEPLLQLQQHYSSTIKGVFTDEPGLMIHDGFFGVEAIRTEVRDVEATLPGIVFAWTRGMEERYLADNGVDLIPLLGALLYHLTDGSLTARQRYYDTITRWYVEGYHGAIREWCERNGLLYIGHTLEEPVWGQARSQGNQTRVLQQFHYAGVDYLTAGIGSKDNPHRIVSVKTAASVAQLENKARVICESFGASGHAYSMRQRRLDANFMAFLGVNLFIPHAFYYSFAGYRKTDFPPTEFKHAPHWPHYRAFADYIGRLSLLGARTNRSPEVLLLSPIRTVYQDMFASGVSERKPNADTLFQLLSDRLLRSAIDYDYVDECQLAVADIIGRERPGFRFAERGGTYPLLVLPCIRVMSRQLAVRLLSFVQSGGTLIAVGTIPQDSESQHNDPELKRVMEQLFGEGGHGDRRFIGDGSTLFYSLEQAKRDNQDADPLESLCALLKPLLKQQPLFSYTMLEGGLEDLIVVERGESGRRYAWMMNWSEQEVAIRLDHRQEKGAAGERIIEEWRLEHGDVRAVRNDAVLTFSPGELRVFSMKEREDTVDDGGEAGSKADSSGTAALRFDRSDVLGMPRRAGERSKEIQLEPLWHYEADQPNVLLLDRWQVTLNDRQSKMNATMPGQVNTYHTTFHMTKELIEWLNARSEAPGRSPSRHRGVELVLDDVHQNVPSHIGFLQRRRNLEIFVNGVRQPALGPSSWQDPYYHSVEITSSLQSGLNELEILTVSLLEPMPAISFPAFLIGPFAVHGTALTVEPRQVAGEWCAEGYPFYAGTACYSQQLKLPRPGIEEQVWLEVNDIRETARLFVNDQDAGIRLWPPYRWDITRFIGEGMEEGASEAVTLRIQAANTLENLYGKRALPSGITGSSRIVYMERDRIERSMERD</sequence>
<comment type="caution">
    <text evidence="1">The sequence shown here is derived from an EMBL/GenBank/DDBJ whole genome shotgun (WGS) entry which is preliminary data.</text>
</comment>
<proteinExistence type="predicted"/>
<dbReference type="SUPFAM" id="SSF49785">
    <property type="entry name" value="Galactose-binding domain-like"/>
    <property type="match status" value="1"/>
</dbReference>
<dbReference type="Gene3D" id="3.40.50.880">
    <property type="match status" value="1"/>
</dbReference>
<dbReference type="EMBL" id="WOAA01000009">
    <property type="protein sequence ID" value="MUG66840.1"/>
    <property type="molecule type" value="Genomic_DNA"/>
</dbReference>
<dbReference type="Proteomes" id="UP000435177">
    <property type="component" value="Unassembled WGS sequence"/>
</dbReference>
<gene>
    <name evidence="1" type="ORF">GNP94_12580</name>
</gene>
<dbReference type="PANTHER" id="PTHR36848:SF2">
    <property type="entry name" value="SECRETED PROTEIN"/>
    <property type="match status" value="1"/>
</dbReference>
<dbReference type="InterPro" id="IPR029062">
    <property type="entry name" value="Class_I_gatase-like"/>
</dbReference>